<keyword evidence="6" id="KW-0862">Zinc</keyword>
<keyword evidence="3" id="KW-0949">S-adenosyl-L-methionine</keyword>
<dbReference type="PROSITE" id="PS01360">
    <property type="entry name" value="ZF_MYND_1"/>
    <property type="match status" value="1"/>
</dbReference>
<reference evidence="10" key="1">
    <citation type="submission" date="2022-12" db="EMBL/GenBank/DDBJ databases">
        <title>Genome assemblies of Blomia tropicalis.</title>
        <authorList>
            <person name="Cui Y."/>
        </authorList>
    </citation>
    <scope>NUCLEOTIDE SEQUENCE</scope>
    <source>
        <tissue evidence="10">Adult mites</tissue>
    </source>
</reference>
<keyword evidence="11" id="KW-1185">Reference proteome</keyword>
<keyword evidence="2" id="KW-0808">Transferase</keyword>
<feature type="domain" description="MYND-type" evidence="9">
    <location>
        <begin position="263"/>
        <end position="303"/>
    </location>
</feature>
<dbReference type="GO" id="GO:0005634">
    <property type="term" value="C:nucleus"/>
    <property type="evidence" value="ECO:0007669"/>
    <property type="project" value="TreeGrafter"/>
</dbReference>
<dbReference type="EMBL" id="JAPWDV010000001">
    <property type="protein sequence ID" value="KAJ6224687.1"/>
    <property type="molecule type" value="Genomic_DNA"/>
</dbReference>
<dbReference type="GO" id="GO:0005737">
    <property type="term" value="C:cytoplasm"/>
    <property type="evidence" value="ECO:0007669"/>
    <property type="project" value="TreeGrafter"/>
</dbReference>
<evidence type="ECO:0000259" key="8">
    <source>
        <dbReference type="PROSITE" id="PS50280"/>
    </source>
</evidence>
<organism evidence="10 11">
    <name type="scientific">Blomia tropicalis</name>
    <name type="common">Mite</name>
    <dbReference type="NCBI Taxonomy" id="40697"/>
    <lineage>
        <taxon>Eukaryota</taxon>
        <taxon>Metazoa</taxon>
        <taxon>Ecdysozoa</taxon>
        <taxon>Arthropoda</taxon>
        <taxon>Chelicerata</taxon>
        <taxon>Arachnida</taxon>
        <taxon>Acari</taxon>
        <taxon>Acariformes</taxon>
        <taxon>Sarcoptiformes</taxon>
        <taxon>Astigmata</taxon>
        <taxon>Glycyphagoidea</taxon>
        <taxon>Echimyopodidae</taxon>
        <taxon>Blomia</taxon>
    </lineage>
</organism>
<gene>
    <name evidence="10" type="ORF">RDWZM_003232</name>
</gene>
<dbReference type="Pfam" id="PF00856">
    <property type="entry name" value="SET"/>
    <property type="match status" value="1"/>
</dbReference>
<dbReference type="SUPFAM" id="SSF144232">
    <property type="entry name" value="HIT/MYND zinc finger-like"/>
    <property type="match status" value="1"/>
</dbReference>
<evidence type="ECO:0000256" key="4">
    <source>
        <dbReference type="ARBA" id="ARBA00022723"/>
    </source>
</evidence>
<evidence type="ECO:0000256" key="3">
    <source>
        <dbReference type="ARBA" id="ARBA00022691"/>
    </source>
</evidence>
<dbReference type="Gene3D" id="2.170.270.10">
    <property type="entry name" value="SET domain"/>
    <property type="match status" value="1"/>
</dbReference>
<dbReference type="PROSITE" id="PS50280">
    <property type="entry name" value="SET"/>
    <property type="match status" value="1"/>
</dbReference>
<dbReference type="OMA" id="NELKWRV"/>
<evidence type="ECO:0000256" key="7">
    <source>
        <dbReference type="PROSITE-ProRule" id="PRU00134"/>
    </source>
</evidence>
<dbReference type="Gene3D" id="1.10.220.160">
    <property type="match status" value="1"/>
</dbReference>
<dbReference type="AlphaFoldDB" id="A0A9Q0MHQ0"/>
<keyword evidence="4" id="KW-0479">Metal-binding</keyword>
<dbReference type="Proteomes" id="UP001142055">
    <property type="component" value="Chromosome 1"/>
</dbReference>
<dbReference type="InterPro" id="IPR052097">
    <property type="entry name" value="SET-MYND_domain_protein"/>
</dbReference>
<dbReference type="InterPro" id="IPR001214">
    <property type="entry name" value="SET_dom"/>
</dbReference>
<proteinExistence type="predicted"/>
<evidence type="ECO:0008006" key="12">
    <source>
        <dbReference type="Google" id="ProtNLM"/>
    </source>
</evidence>
<dbReference type="SUPFAM" id="SSF82199">
    <property type="entry name" value="SET domain"/>
    <property type="match status" value="1"/>
</dbReference>
<dbReference type="InterPro" id="IPR002893">
    <property type="entry name" value="Znf_MYND"/>
</dbReference>
<evidence type="ECO:0000313" key="10">
    <source>
        <dbReference type="EMBL" id="KAJ6224687.1"/>
    </source>
</evidence>
<feature type="domain" description="SET" evidence="8">
    <location>
        <begin position="218"/>
        <end position="496"/>
    </location>
</feature>
<keyword evidence="1" id="KW-0489">Methyltransferase</keyword>
<dbReference type="InterPro" id="IPR046341">
    <property type="entry name" value="SET_dom_sf"/>
</dbReference>
<evidence type="ECO:0000256" key="1">
    <source>
        <dbReference type="ARBA" id="ARBA00022603"/>
    </source>
</evidence>
<dbReference type="GO" id="GO:0008276">
    <property type="term" value="F:protein methyltransferase activity"/>
    <property type="evidence" value="ECO:0007669"/>
    <property type="project" value="UniProtKB-ARBA"/>
</dbReference>
<name>A0A9Q0MHQ0_BLOTA</name>
<dbReference type="GO" id="GO:0042826">
    <property type="term" value="F:histone deacetylase binding"/>
    <property type="evidence" value="ECO:0007669"/>
    <property type="project" value="TreeGrafter"/>
</dbReference>
<sequence length="669" mass="78595">MLSVRLYEDEQFSQLNTNHERIDYVLTNVWNFDKFRSMIETNVQWNKVRYGKCLSTSQNYREEGDKMMKHDFDTNQIKEAYVNAIIHAPMKYDEHLIQLYQKMSEIERKHDKYESALYLINRAIDISQLWSIDTSNYLEMLVDKVELLKLTQRFHSAQKLIHNLSSNDQQLFDTVLLNRLYELKQDIDQLIDKSMLATTEQNDINQDYRSTCSFKIDSRCKIETSSKVGRHFIATDTIPSGELILNERPYSTVLNKEFLRQKCSNCYRELSFKLHPCSYCTEVLFCDSNCAKKAYDSFHRYECRMLSMLFDISHSSSLHVFRMISRIGPIQAYDLERSLLKTYSVDKFLCDIDQNNSKELKHFCMYKMYTLLLDHDEKHELAENVQHTLNAIEIAVMLDLVHNYRHQRSDHKFLLDFIVMVMVDLRRIGYNVFGWQQFDSDWSLMGNIANSLCLIGSLINHSCVPNTQWGFSKNGIIQFVTNRTIEAGQEITISYGTYQTMDYEKRLRRLGQYHFQCNCNACFDNVRHDLSVRCTNCDGPIMAIEYSSPLIHFGLCTLCHNTMDKFNEPVNRLNQIIQSVSTIYHIFKLIPLECFAQQSIELMESICKLSFTSSRPVITTIFKCSKSIRNFIKEDHLELDHRTQISLSIVNILVDHFDILCNEFGLSQM</sequence>
<evidence type="ECO:0000313" key="11">
    <source>
        <dbReference type="Proteomes" id="UP001142055"/>
    </source>
</evidence>
<dbReference type="GO" id="GO:0008270">
    <property type="term" value="F:zinc ion binding"/>
    <property type="evidence" value="ECO:0007669"/>
    <property type="project" value="UniProtKB-KW"/>
</dbReference>
<evidence type="ECO:0000256" key="5">
    <source>
        <dbReference type="ARBA" id="ARBA00022771"/>
    </source>
</evidence>
<dbReference type="GO" id="GO:0032259">
    <property type="term" value="P:methylation"/>
    <property type="evidence" value="ECO:0007669"/>
    <property type="project" value="UniProtKB-KW"/>
</dbReference>
<comment type="caution">
    <text evidence="10">The sequence shown here is derived from an EMBL/GenBank/DDBJ whole genome shotgun (WGS) entry which is preliminary data.</text>
</comment>
<dbReference type="PROSITE" id="PS50865">
    <property type="entry name" value="ZF_MYND_2"/>
    <property type="match status" value="1"/>
</dbReference>
<evidence type="ECO:0000259" key="9">
    <source>
        <dbReference type="PROSITE" id="PS50865"/>
    </source>
</evidence>
<accession>A0A9Q0MHQ0</accession>
<dbReference type="PANTHER" id="PTHR46165">
    <property type="entry name" value="SET AND MYND DOMAIN-CONTAINING PROTEIN 4"/>
    <property type="match status" value="1"/>
</dbReference>
<protein>
    <recommendedName>
        <fullName evidence="12">SET and MYND domain-containing protein 4-like</fullName>
    </recommendedName>
</protein>
<dbReference type="Gene3D" id="6.10.140.2220">
    <property type="match status" value="1"/>
</dbReference>
<dbReference type="GO" id="GO:0008757">
    <property type="term" value="F:S-adenosylmethionine-dependent methyltransferase activity"/>
    <property type="evidence" value="ECO:0007669"/>
    <property type="project" value="UniProtKB-ARBA"/>
</dbReference>
<dbReference type="CDD" id="cd20071">
    <property type="entry name" value="SET_SMYD"/>
    <property type="match status" value="1"/>
</dbReference>
<evidence type="ECO:0000256" key="2">
    <source>
        <dbReference type="ARBA" id="ARBA00022679"/>
    </source>
</evidence>
<keyword evidence="5 7" id="KW-0863">Zinc-finger</keyword>
<dbReference type="PANTHER" id="PTHR46165:SF2">
    <property type="entry name" value="SET AND MYND DOMAIN-CONTAINING PROTEIN 4"/>
    <property type="match status" value="1"/>
</dbReference>
<evidence type="ECO:0000256" key="6">
    <source>
        <dbReference type="ARBA" id="ARBA00022833"/>
    </source>
</evidence>
<dbReference type="GO" id="GO:0008170">
    <property type="term" value="F:N-methyltransferase activity"/>
    <property type="evidence" value="ECO:0007669"/>
    <property type="project" value="UniProtKB-ARBA"/>
</dbReference>